<feature type="transmembrane region" description="Helical" evidence="2">
    <location>
        <begin position="12"/>
        <end position="29"/>
    </location>
</feature>
<keyword evidence="2" id="KW-0472">Membrane</keyword>
<protein>
    <submittedName>
        <fullName evidence="3">Uncharacterized protein</fullName>
    </submittedName>
</protein>
<proteinExistence type="predicted"/>
<accession>A0ABV5LPJ4</accession>
<gene>
    <name evidence="3" type="ORF">ACFFVI_03220</name>
</gene>
<keyword evidence="2" id="KW-1133">Transmembrane helix</keyword>
<evidence type="ECO:0000256" key="2">
    <source>
        <dbReference type="SAM" id="Phobius"/>
    </source>
</evidence>
<keyword evidence="4" id="KW-1185">Reference proteome</keyword>
<dbReference type="EMBL" id="JBHMDM010000001">
    <property type="protein sequence ID" value="MFB9375972.1"/>
    <property type="molecule type" value="Genomic_DNA"/>
</dbReference>
<feature type="region of interest" description="Disordered" evidence="1">
    <location>
        <begin position="36"/>
        <end position="74"/>
    </location>
</feature>
<reference evidence="3 4" key="1">
    <citation type="submission" date="2024-09" db="EMBL/GenBank/DDBJ databases">
        <authorList>
            <person name="Sun Q."/>
            <person name="Mori K."/>
        </authorList>
    </citation>
    <scope>NUCLEOTIDE SEQUENCE [LARGE SCALE GENOMIC DNA]</scope>
    <source>
        <strain evidence="3 4">TISTR 1856</strain>
    </source>
</reference>
<evidence type="ECO:0000256" key="1">
    <source>
        <dbReference type="SAM" id="MobiDB-lite"/>
    </source>
</evidence>
<name>A0ABV5LPJ4_9ACTN</name>
<evidence type="ECO:0000313" key="3">
    <source>
        <dbReference type="EMBL" id="MFB9375972.1"/>
    </source>
</evidence>
<sequence>MPLVATLVRRWIVAGILLPVAAAGVRRLARGLERRRGSSVVTRGLTRAADTASRSKRKEDAAAPSSRGRGARRR</sequence>
<keyword evidence="2" id="KW-0812">Transmembrane</keyword>
<comment type="caution">
    <text evidence="3">The sequence shown here is derived from an EMBL/GenBank/DDBJ whole genome shotgun (WGS) entry which is preliminary data.</text>
</comment>
<dbReference type="RefSeq" id="WP_380139598.1">
    <property type="nucleotide sequence ID" value="NZ_JBHLUI010000012.1"/>
</dbReference>
<evidence type="ECO:0000313" key="4">
    <source>
        <dbReference type="Proteomes" id="UP001589748"/>
    </source>
</evidence>
<organism evidence="3 4">
    <name type="scientific">Kineococcus gynurae</name>
    <dbReference type="NCBI Taxonomy" id="452979"/>
    <lineage>
        <taxon>Bacteria</taxon>
        <taxon>Bacillati</taxon>
        <taxon>Actinomycetota</taxon>
        <taxon>Actinomycetes</taxon>
        <taxon>Kineosporiales</taxon>
        <taxon>Kineosporiaceae</taxon>
        <taxon>Kineococcus</taxon>
    </lineage>
</organism>
<dbReference type="Proteomes" id="UP001589748">
    <property type="component" value="Unassembled WGS sequence"/>
</dbReference>